<dbReference type="InterPro" id="IPR021322">
    <property type="entry name" value="DUF2924"/>
</dbReference>
<evidence type="ECO:0000313" key="1">
    <source>
        <dbReference type="EMBL" id="GHA98258.1"/>
    </source>
</evidence>
<proteinExistence type="predicted"/>
<sequence>MSRPDKVADGLAELEALNRSELGERWTSVVNCPPPKSASRVFLLRALSYELQSKHAPNLSKVDQKVLKAALRDQGSRFQISTSSEDAGPKPIRSKPRIALVPGSRLVREWNGRPYTVSVIEEGFVYKDKVWSSLSAIAKDITGAHWSGPRFFGLNKASG</sequence>
<name>A0A8J3CTQ3_9PROT</name>
<evidence type="ECO:0008006" key="3">
    <source>
        <dbReference type="Google" id="ProtNLM"/>
    </source>
</evidence>
<dbReference type="Proteomes" id="UP000634004">
    <property type="component" value="Unassembled WGS sequence"/>
</dbReference>
<reference evidence="1" key="1">
    <citation type="journal article" date="2014" name="Int. J. Syst. Evol. Microbiol.">
        <title>Complete genome sequence of Corynebacterium casei LMG S-19264T (=DSM 44701T), isolated from a smear-ripened cheese.</title>
        <authorList>
            <consortium name="US DOE Joint Genome Institute (JGI-PGF)"/>
            <person name="Walter F."/>
            <person name="Albersmeier A."/>
            <person name="Kalinowski J."/>
            <person name="Ruckert C."/>
        </authorList>
    </citation>
    <scope>NUCLEOTIDE SEQUENCE</scope>
    <source>
        <strain evidence="1">KCTC 32513</strain>
    </source>
</reference>
<protein>
    <recommendedName>
        <fullName evidence="3">DUF2924 domain-containing protein</fullName>
    </recommendedName>
</protein>
<accession>A0A8J3CTQ3</accession>
<reference evidence="1" key="2">
    <citation type="submission" date="2020-09" db="EMBL/GenBank/DDBJ databases">
        <authorList>
            <person name="Sun Q."/>
            <person name="Kim S."/>
        </authorList>
    </citation>
    <scope>NUCLEOTIDE SEQUENCE</scope>
    <source>
        <strain evidence="1">KCTC 32513</strain>
    </source>
</reference>
<dbReference type="RefSeq" id="WP_189498281.1">
    <property type="nucleotide sequence ID" value="NZ_BMZH01000009.1"/>
</dbReference>
<dbReference type="Pfam" id="PF11149">
    <property type="entry name" value="DUF2924"/>
    <property type="match status" value="1"/>
</dbReference>
<gene>
    <name evidence="1" type="ORF">GCM10009069_21390</name>
</gene>
<organism evidence="1 2">
    <name type="scientific">Algimonas arctica</name>
    <dbReference type="NCBI Taxonomy" id="1479486"/>
    <lineage>
        <taxon>Bacteria</taxon>
        <taxon>Pseudomonadati</taxon>
        <taxon>Pseudomonadota</taxon>
        <taxon>Alphaproteobacteria</taxon>
        <taxon>Maricaulales</taxon>
        <taxon>Robiginitomaculaceae</taxon>
        <taxon>Algimonas</taxon>
    </lineage>
</organism>
<keyword evidence="2" id="KW-1185">Reference proteome</keyword>
<comment type="caution">
    <text evidence="1">The sequence shown here is derived from an EMBL/GenBank/DDBJ whole genome shotgun (WGS) entry which is preliminary data.</text>
</comment>
<evidence type="ECO:0000313" key="2">
    <source>
        <dbReference type="Proteomes" id="UP000634004"/>
    </source>
</evidence>
<dbReference type="EMBL" id="BMZH01000009">
    <property type="protein sequence ID" value="GHA98258.1"/>
    <property type="molecule type" value="Genomic_DNA"/>
</dbReference>
<dbReference type="AlphaFoldDB" id="A0A8J3CTQ3"/>